<dbReference type="PROSITE" id="PS51918">
    <property type="entry name" value="RADICAL_SAM"/>
    <property type="match status" value="1"/>
</dbReference>
<gene>
    <name evidence="10" type="ORF">G3N56_16125</name>
</gene>
<evidence type="ECO:0000256" key="7">
    <source>
        <dbReference type="ARBA" id="ARBA00023014"/>
    </source>
</evidence>
<dbReference type="Gene3D" id="3.40.50.12160">
    <property type="entry name" value="Methylthiotransferase, N-terminal domain"/>
    <property type="match status" value="1"/>
</dbReference>
<feature type="domain" description="Radical SAM core" evidence="9">
    <location>
        <begin position="129"/>
        <end position="365"/>
    </location>
</feature>
<keyword evidence="5" id="KW-0479">Metal-binding</keyword>
<dbReference type="InterPro" id="IPR020612">
    <property type="entry name" value="Methylthiotransferase_CS"/>
</dbReference>
<evidence type="ECO:0000256" key="4">
    <source>
        <dbReference type="ARBA" id="ARBA00022691"/>
    </source>
</evidence>
<dbReference type="PROSITE" id="PS51449">
    <property type="entry name" value="MTTASE_N"/>
    <property type="match status" value="1"/>
</dbReference>
<dbReference type="PANTHER" id="PTHR11918">
    <property type="entry name" value="RADICAL SAM PROTEINS"/>
    <property type="match status" value="1"/>
</dbReference>
<dbReference type="InterPro" id="IPR038135">
    <property type="entry name" value="Methylthiotransferase_N_sf"/>
</dbReference>
<evidence type="ECO:0000256" key="5">
    <source>
        <dbReference type="ARBA" id="ARBA00022723"/>
    </source>
</evidence>
<dbReference type="EC" id="2.8.4.-" evidence="10"/>
<dbReference type="SFLD" id="SFLDG01082">
    <property type="entry name" value="B12-binding_domain_containing"/>
    <property type="match status" value="1"/>
</dbReference>
<protein>
    <submittedName>
        <fullName evidence="10">MiaB/RimO family radical SAM methylthiotransferase</fullName>
        <ecNumber evidence="10">2.8.4.-</ecNumber>
    </submittedName>
</protein>
<dbReference type="AlphaFoldDB" id="A0A7K3NQ24"/>
<evidence type="ECO:0000256" key="2">
    <source>
        <dbReference type="ARBA" id="ARBA00022485"/>
    </source>
</evidence>
<name>A0A7K3NQ24_9BACT</name>
<evidence type="ECO:0000256" key="3">
    <source>
        <dbReference type="ARBA" id="ARBA00022679"/>
    </source>
</evidence>
<evidence type="ECO:0000313" key="11">
    <source>
        <dbReference type="Proteomes" id="UP000469724"/>
    </source>
</evidence>
<dbReference type="GO" id="GO:0046872">
    <property type="term" value="F:metal ion binding"/>
    <property type="evidence" value="ECO:0007669"/>
    <property type="project" value="UniProtKB-KW"/>
</dbReference>
<evidence type="ECO:0000256" key="6">
    <source>
        <dbReference type="ARBA" id="ARBA00023004"/>
    </source>
</evidence>
<dbReference type="Proteomes" id="UP000469724">
    <property type="component" value="Unassembled WGS sequence"/>
</dbReference>
<dbReference type="Pfam" id="PF04055">
    <property type="entry name" value="Radical_SAM"/>
    <property type="match status" value="1"/>
</dbReference>
<accession>A0A7K3NQ24</accession>
<comment type="caution">
    <text evidence="10">The sequence shown here is derived from an EMBL/GenBank/DDBJ whole genome shotgun (WGS) entry which is preliminary data.</text>
</comment>
<keyword evidence="6" id="KW-0408">Iron</keyword>
<dbReference type="GO" id="GO:0051539">
    <property type="term" value="F:4 iron, 4 sulfur cluster binding"/>
    <property type="evidence" value="ECO:0007669"/>
    <property type="project" value="UniProtKB-KW"/>
</dbReference>
<dbReference type="NCBIfam" id="TIGR00089">
    <property type="entry name" value="MiaB/RimO family radical SAM methylthiotransferase"/>
    <property type="match status" value="1"/>
</dbReference>
<keyword evidence="7" id="KW-0411">Iron-sulfur</keyword>
<dbReference type="PANTHER" id="PTHR11918:SF45">
    <property type="entry name" value="THREONYLCARBAMOYLADENOSINE TRNA METHYLTHIOTRANSFERASE"/>
    <property type="match status" value="1"/>
</dbReference>
<dbReference type="Gene3D" id="3.80.30.20">
    <property type="entry name" value="tm_1862 like domain"/>
    <property type="match status" value="1"/>
</dbReference>
<dbReference type="InterPro" id="IPR006638">
    <property type="entry name" value="Elp3/MiaA/NifB-like_rSAM"/>
</dbReference>
<keyword evidence="2" id="KW-0004">4Fe-4S</keyword>
<evidence type="ECO:0000313" key="10">
    <source>
        <dbReference type="EMBL" id="NDY58261.1"/>
    </source>
</evidence>
<dbReference type="InterPro" id="IPR007197">
    <property type="entry name" value="rSAM"/>
</dbReference>
<dbReference type="Pfam" id="PF00919">
    <property type="entry name" value="UPF0004"/>
    <property type="match status" value="1"/>
</dbReference>
<reference evidence="10 11" key="1">
    <citation type="submission" date="2020-02" db="EMBL/GenBank/DDBJ databases">
        <title>Comparative genomics of sulfur disproportionating microorganisms.</title>
        <authorList>
            <person name="Ward L.M."/>
            <person name="Bertran E."/>
            <person name="Johnston D.T."/>
        </authorList>
    </citation>
    <scope>NUCLEOTIDE SEQUENCE [LARGE SCALE GENOMIC DNA]</scope>
    <source>
        <strain evidence="10 11">DSM 3696</strain>
    </source>
</reference>
<keyword evidence="3 10" id="KW-0808">Transferase</keyword>
<evidence type="ECO:0000256" key="1">
    <source>
        <dbReference type="ARBA" id="ARBA00001966"/>
    </source>
</evidence>
<dbReference type="SFLD" id="SFLDS00029">
    <property type="entry name" value="Radical_SAM"/>
    <property type="match status" value="1"/>
</dbReference>
<dbReference type="EMBL" id="JAAGRQ010000087">
    <property type="protein sequence ID" value="NDY58261.1"/>
    <property type="molecule type" value="Genomic_DNA"/>
</dbReference>
<comment type="cofactor">
    <cofactor evidence="1">
        <name>[4Fe-4S] cluster</name>
        <dbReference type="ChEBI" id="CHEBI:49883"/>
    </cofactor>
</comment>
<dbReference type="GO" id="GO:0035598">
    <property type="term" value="F:tRNA (N(6)-L-threonylcarbamoyladenosine(37)-C(2))-methylthiotransferase activity"/>
    <property type="evidence" value="ECO:0007669"/>
    <property type="project" value="TreeGrafter"/>
</dbReference>
<dbReference type="SUPFAM" id="SSF102114">
    <property type="entry name" value="Radical SAM enzymes"/>
    <property type="match status" value="1"/>
</dbReference>
<dbReference type="InterPro" id="IPR058240">
    <property type="entry name" value="rSAM_sf"/>
</dbReference>
<dbReference type="InterPro" id="IPR013848">
    <property type="entry name" value="Methylthiotransferase_N"/>
</dbReference>
<dbReference type="InterPro" id="IPR005839">
    <property type="entry name" value="Methylthiotransferase"/>
</dbReference>
<dbReference type="SMART" id="SM00729">
    <property type="entry name" value="Elp3"/>
    <property type="match status" value="1"/>
</dbReference>
<keyword evidence="4" id="KW-0949">S-adenosyl-L-methionine</keyword>
<evidence type="ECO:0000259" key="8">
    <source>
        <dbReference type="PROSITE" id="PS51449"/>
    </source>
</evidence>
<dbReference type="InterPro" id="IPR023404">
    <property type="entry name" value="rSAM_horseshoe"/>
</dbReference>
<proteinExistence type="predicted"/>
<organism evidence="10 11">
    <name type="scientific">Desulfolutivibrio sulfodismutans</name>
    <dbReference type="NCBI Taxonomy" id="63561"/>
    <lineage>
        <taxon>Bacteria</taxon>
        <taxon>Pseudomonadati</taxon>
        <taxon>Thermodesulfobacteriota</taxon>
        <taxon>Desulfovibrionia</taxon>
        <taxon>Desulfovibrionales</taxon>
        <taxon>Desulfovibrionaceae</taxon>
        <taxon>Desulfolutivibrio</taxon>
    </lineage>
</organism>
<feature type="domain" description="MTTase N-terminal" evidence="8">
    <location>
        <begin position="5"/>
        <end position="118"/>
    </location>
</feature>
<keyword evidence="11" id="KW-1185">Reference proteome</keyword>
<dbReference type="PROSITE" id="PS01278">
    <property type="entry name" value="MTTASE_RADICAL"/>
    <property type="match status" value="1"/>
</dbReference>
<sequence length="442" mass="47016">MNGDRTFHFRTLGCKVNAYDAQALREELHARGYVEVDSPDDASLLVVNTCAVTARAAAESRRIAAALRRDHPRAEIIAAGCAVRAVPGFLDGLPGIAAAPVIADVASAMPPFSDSPAAPHMAAAAGVSEFPRARAVIKVQDGCSHGCAYCIIPRARGASRSRPVAQVTAEALRLAAAGFREIVLSGINLGHYGRDLPQAPDFWDLLAAVWRTLESAHPGLVRLRLSSLDPGMLTQKALDVLAAAPSVCPHLHVSLQSAAPEVLAAMRRGHYHPADVADFVSDLGRIWPVMALGADILTGFPGESDTDFRATLDFCRALPLTYAHVFPYSRRPGALAANFPGQLPADVKKERARILRELARDKKTAFARTVAALPRLAFVAERARPARGVCEYYLECRLGGPGQGDIRLRQLVAAVPLGVAGADATDILVRAASPMPPHKDAS</sequence>
<evidence type="ECO:0000259" key="9">
    <source>
        <dbReference type="PROSITE" id="PS51918"/>
    </source>
</evidence>